<dbReference type="InterPro" id="IPR015004">
    <property type="entry name" value="MesX"/>
</dbReference>
<evidence type="ECO:0000313" key="2">
    <source>
        <dbReference type="Proteomes" id="UP001652264"/>
    </source>
</evidence>
<dbReference type="EMBL" id="JANVAD010000010">
    <property type="protein sequence ID" value="MCS6524089.1"/>
    <property type="molecule type" value="Genomic_DNA"/>
</dbReference>
<reference evidence="1 2" key="1">
    <citation type="submission" date="2022-08" db="EMBL/GenBank/DDBJ databases">
        <title>Taxonomy of Curtobacterium flaccumfaciens.</title>
        <authorList>
            <person name="Osdaghi E."/>
            <person name="Taghavi S.M."/>
            <person name="Hamidizade M."/>
            <person name="Abachi H."/>
            <person name="Fazliarab A."/>
            <person name="Baeyen S."/>
            <person name="Portier P."/>
            <person name="Van Vaerenbergh J."/>
            <person name="Jacques M.-A."/>
        </authorList>
    </citation>
    <scope>NUCLEOTIDE SEQUENCE [LARGE SCALE GENOMIC DNA]</scope>
    <source>
        <strain evidence="1 2">LMG8786T</strain>
    </source>
</reference>
<comment type="caution">
    <text evidence="1">The sequence shown here is derived from an EMBL/GenBank/DDBJ whole genome shotgun (WGS) entry which is preliminary data.</text>
</comment>
<sequence>MANDLTFRITRTRFDEDYSPADSSRLTTNFANLARGEHRQQNLRNALGMIDERANDLAAPSAAATSASAAATSASHASSASPAGVTRRYAVELDIVSVTAEFDDGATDVAFPLLEMLDVTIVDQHTGERHHGILGNNFSSYLRDYDFSVLLPTLDKSAGIPADFGLLHGRLFQRFLESDAFRSEFDQEPVVCISVSTSQTYRQTATVHPVLGAEYAHEHSSLTDDYFGRMGMQVRYFMPPGGKAPLAFYTRGDLLHDYSDLQLIGTIATMETFQKIYRPEIYNADVVAPATYRPTLEHTDFAVPPVTYDREERSRLGVTQGRWTEEHLVKPHRELLARLAADTAVPTR</sequence>
<protein>
    <submittedName>
        <fullName evidence="1">DUF1852 domain-containing protein</fullName>
    </submittedName>
</protein>
<name>A0ABT2HLD9_9MICO</name>
<proteinExistence type="predicted"/>
<dbReference type="Proteomes" id="UP001652264">
    <property type="component" value="Unassembled WGS sequence"/>
</dbReference>
<dbReference type="Pfam" id="PF08908">
    <property type="entry name" value="MesX"/>
    <property type="match status" value="2"/>
</dbReference>
<accession>A0ABT2HLD9</accession>
<organism evidence="1 2">
    <name type="scientific">Curtobacterium citreum</name>
    <dbReference type="NCBI Taxonomy" id="2036"/>
    <lineage>
        <taxon>Bacteria</taxon>
        <taxon>Bacillati</taxon>
        <taxon>Actinomycetota</taxon>
        <taxon>Actinomycetes</taxon>
        <taxon>Micrococcales</taxon>
        <taxon>Microbacteriaceae</taxon>
        <taxon>Curtobacterium</taxon>
    </lineage>
</organism>
<dbReference type="RefSeq" id="WP_141862833.1">
    <property type="nucleotide sequence ID" value="NZ_BMNV01000012.1"/>
</dbReference>
<dbReference type="GeneID" id="95325263"/>
<evidence type="ECO:0000313" key="1">
    <source>
        <dbReference type="EMBL" id="MCS6524089.1"/>
    </source>
</evidence>
<keyword evidence="2" id="KW-1185">Reference proteome</keyword>
<gene>
    <name evidence="1" type="ORF">NYQ28_16085</name>
</gene>